<evidence type="ECO:0000259" key="6">
    <source>
        <dbReference type="PROSITE" id="PS51007"/>
    </source>
</evidence>
<keyword evidence="5" id="KW-0732">Signal</keyword>
<dbReference type="Pfam" id="PF13442">
    <property type="entry name" value="Cytochrome_CBB3"/>
    <property type="match status" value="1"/>
</dbReference>
<dbReference type="GO" id="GO:0046872">
    <property type="term" value="F:metal ion binding"/>
    <property type="evidence" value="ECO:0007669"/>
    <property type="project" value="UniProtKB-KW"/>
</dbReference>
<comment type="caution">
    <text evidence="7">The sequence shown here is derived from an EMBL/GenBank/DDBJ whole genome shotgun (WGS) entry which is preliminary data.</text>
</comment>
<dbReference type="OrthoDB" id="7873796at2"/>
<dbReference type="GO" id="GO:0020037">
    <property type="term" value="F:heme binding"/>
    <property type="evidence" value="ECO:0007669"/>
    <property type="project" value="InterPro"/>
</dbReference>
<feature type="chain" id="PRO_5009137888" evidence="5">
    <location>
        <begin position="25"/>
        <end position="106"/>
    </location>
</feature>
<reference evidence="8" key="1">
    <citation type="submission" date="2016-05" db="EMBL/GenBank/DDBJ databases">
        <authorList>
            <person name="Li Y."/>
        </authorList>
    </citation>
    <scope>NUCLEOTIDE SEQUENCE [LARGE SCALE GENOMIC DNA]</scope>
    <source>
        <strain evidence="8">YIC4027</strain>
    </source>
</reference>
<proteinExistence type="predicted"/>
<dbReference type="Proteomes" id="UP000094342">
    <property type="component" value="Unassembled WGS sequence"/>
</dbReference>
<name>A0A1E3V4U6_9HYPH</name>
<dbReference type="SUPFAM" id="SSF46626">
    <property type="entry name" value="Cytochrome c"/>
    <property type="match status" value="1"/>
</dbReference>
<dbReference type="Gene3D" id="1.10.760.10">
    <property type="entry name" value="Cytochrome c-like domain"/>
    <property type="match status" value="1"/>
</dbReference>
<organism evidence="7 8">
    <name type="scientific">Sinorhizobium alkalisoli</name>
    <dbReference type="NCBI Taxonomy" id="1752398"/>
    <lineage>
        <taxon>Bacteria</taxon>
        <taxon>Pseudomonadati</taxon>
        <taxon>Pseudomonadota</taxon>
        <taxon>Alphaproteobacteria</taxon>
        <taxon>Hyphomicrobiales</taxon>
        <taxon>Rhizobiaceae</taxon>
        <taxon>Sinorhizobium/Ensifer group</taxon>
        <taxon>Sinorhizobium</taxon>
    </lineage>
</organism>
<feature type="signal peptide" evidence="5">
    <location>
        <begin position="1"/>
        <end position="24"/>
    </location>
</feature>
<gene>
    <name evidence="7" type="ORF">A8M32_24070</name>
</gene>
<keyword evidence="2 4" id="KW-0479">Metal-binding</keyword>
<keyword evidence="3 4" id="KW-0408">Iron</keyword>
<evidence type="ECO:0000256" key="2">
    <source>
        <dbReference type="ARBA" id="ARBA00022723"/>
    </source>
</evidence>
<keyword evidence="8" id="KW-1185">Reference proteome</keyword>
<evidence type="ECO:0000256" key="1">
    <source>
        <dbReference type="ARBA" id="ARBA00022617"/>
    </source>
</evidence>
<evidence type="ECO:0000313" key="8">
    <source>
        <dbReference type="Proteomes" id="UP000094342"/>
    </source>
</evidence>
<dbReference type="RefSeq" id="WP_069460944.1">
    <property type="nucleotide sequence ID" value="NZ_LYBW01000064.1"/>
</dbReference>
<dbReference type="PROSITE" id="PS51007">
    <property type="entry name" value="CYTC"/>
    <property type="match status" value="1"/>
</dbReference>
<dbReference type="InterPro" id="IPR036909">
    <property type="entry name" value="Cyt_c-like_dom_sf"/>
</dbReference>
<dbReference type="InterPro" id="IPR009056">
    <property type="entry name" value="Cyt_c-like_dom"/>
</dbReference>
<dbReference type="AlphaFoldDB" id="A0A1E3V4U6"/>
<accession>A0A1E3V4U6</accession>
<protein>
    <submittedName>
        <fullName evidence="7">Cytochrome C</fullName>
    </submittedName>
</protein>
<feature type="domain" description="Cytochrome c" evidence="6">
    <location>
        <begin position="25"/>
        <end position="105"/>
    </location>
</feature>
<evidence type="ECO:0000256" key="5">
    <source>
        <dbReference type="SAM" id="SignalP"/>
    </source>
</evidence>
<evidence type="ECO:0000256" key="4">
    <source>
        <dbReference type="PROSITE-ProRule" id="PRU00433"/>
    </source>
</evidence>
<evidence type="ECO:0000313" key="7">
    <source>
        <dbReference type="EMBL" id="ODR88559.1"/>
    </source>
</evidence>
<dbReference type="GO" id="GO:0009055">
    <property type="term" value="F:electron transfer activity"/>
    <property type="evidence" value="ECO:0007669"/>
    <property type="project" value="InterPro"/>
</dbReference>
<sequence>MHICVQCVTVALALIGLLAGQSAAADWANGERIAERWCAGCHVVAPGQSRGSDTVPTFAEIGSSKRLDDDALTAFLTDPTHSRMPPLSLARSEIADLVAYIARQSR</sequence>
<evidence type="ECO:0000256" key="3">
    <source>
        <dbReference type="ARBA" id="ARBA00023004"/>
    </source>
</evidence>
<dbReference type="STRING" id="1752398.A8M32_24070"/>
<dbReference type="EMBL" id="LYBW01000064">
    <property type="protein sequence ID" value="ODR88559.1"/>
    <property type="molecule type" value="Genomic_DNA"/>
</dbReference>
<keyword evidence="1 4" id="KW-0349">Heme</keyword>